<dbReference type="InterPro" id="IPR019084">
    <property type="entry name" value="STM1-like_N"/>
</dbReference>
<dbReference type="OrthoDB" id="784393at2759"/>
<evidence type="ECO:0000256" key="2">
    <source>
        <dbReference type="ARBA" id="ARBA00022490"/>
    </source>
</evidence>
<dbReference type="Gene3D" id="6.10.140.1040">
    <property type="match status" value="1"/>
</dbReference>
<accession>A0A5B6VK64</accession>
<dbReference type="EMBL" id="SMMG02000006">
    <property type="protein sequence ID" value="KAA3469463.1"/>
    <property type="molecule type" value="Genomic_DNA"/>
</dbReference>
<evidence type="ECO:0000259" key="4">
    <source>
        <dbReference type="SMART" id="SM01233"/>
    </source>
</evidence>
<organism evidence="5 6">
    <name type="scientific">Gossypium australe</name>
    <dbReference type="NCBI Taxonomy" id="47621"/>
    <lineage>
        <taxon>Eukaryota</taxon>
        <taxon>Viridiplantae</taxon>
        <taxon>Streptophyta</taxon>
        <taxon>Embryophyta</taxon>
        <taxon>Tracheophyta</taxon>
        <taxon>Spermatophyta</taxon>
        <taxon>Magnoliopsida</taxon>
        <taxon>eudicotyledons</taxon>
        <taxon>Gunneridae</taxon>
        <taxon>Pentapetalae</taxon>
        <taxon>rosids</taxon>
        <taxon>malvids</taxon>
        <taxon>Malvales</taxon>
        <taxon>Malvaceae</taxon>
        <taxon>Malvoideae</taxon>
        <taxon>Gossypium</taxon>
    </lineage>
</organism>
<dbReference type="Pfam" id="PF09598">
    <property type="entry name" value="Stm1_N"/>
    <property type="match status" value="1"/>
</dbReference>
<dbReference type="InterPro" id="IPR039764">
    <property type="entry name" value="HABP4/SERBP1-like"/>
</dbReference>
<keyword evidence="6" id="KW-1185">Reference proteome</keyword>
<dbReference type="InterPro" id="IPR006861">
    <property type="entry name" value="HABP4_PAIRBP1-bd"/>
</dbReference>
<feature type="compositionally biased region" description="Gly residues" evidence="3">
    <location>
        <begin position="142"/>
        <end position="160"/>
    </location>
</feature>
<feature type="region of interest" description="Disordered" evidence="3">
    <location>
        <begin position="319"/>
        <end position="338"/>
    </location>
</feature>
<protein>
    <submittedName>
        <fullName evidence="5">Plasminogen activator inhibitor 1 RNA-binding protein-like</fullName>
    </submittedName>
</protein>
<feature type="region of interest" description="Disordered" evidence="3">
    <location>
        <begin position="381"/>
        <end position="427"/>
    </location>
</feature>
<dbReference type="SMART" id="SM01233">
    <property type="entry name" value="HABP4_PAI-RBP1"/>
    <property type="match status" value="1"/>
</dbReference>
<proteinExistence type="predicted"/>
<evidence type="ECO:0000313" key="6">
    <source>
        <dbReference type="Proteomes" id="UP000325315"/>
    </source>
</evidence>
<evidence type="ECO:0000313" key="5">
    <source>
        <dbReference type="EMBL" id="KAA3469463.1"/>
    </source>
</evidence>
<dbReference type="PANTHER" id="PTHR12299:SF78">
    <property type="entry name" value="RGG REPEATS NUCLEAR RNA BINDING PROTEIN C"/>
    <property type="match status" value="1"/>
</dbReference>
<feature type="compositionally biased region" description="Low complexity" evidence="3">
    <location>
        <begin position="39"/>
        <end position="50"/>
    </location>
</feature>
<sequence>MAGLNPFDLLGDDDTGELSLLIAAQQKAVAAATATAAAPKKGPAKPQAKTLPATQAKLPSKPLPPAQADLLLIVNRAKDSGTHIGAVPKVHALTIELKSALCGELLSFISYSLKVSIGVPSKSSFFLLFKMLMHWEAKNEGARGGGRGGRGYGRGRGGSSGYRRDFANDENSFSNSAVPEDGESGKPSERRGYGGPRPYRGGRRGGFSNGEDADGERPRRMFERRSGTGRGNELKREGSGRGNWGTQTDELAQVTEEVTNEGERNLGDEKPAGEEDARDANKESASNEPEEKEPEDKEMTLEEYEKVLEEKRKTLQALKIEERKVDAKEFESMQQLSNKKSNDEVFIKLGSDKDKRKEAYEKEERAKKSVSINEFLKPAEGERYYNPSGRGRGRGRGSRGFGGISAARDVAAPSIEDPGHFPTLGGK</sequence>
<dbReference type="GO" id="GO:0005634">
    <property type="term" value="C:nucleus"/>
    <property type="evidence" value="ECO:0007669"/>
    <property type="project" value="TreeGrafter"/>
</dbReference>
<feature type="region of interest" description="Disordered" evidence="3">
    <location>
        <begin position="140"/>
        <end position="301"/>
    </location>
</feature>
<feature type="compositionally biased region" description="Basic and acidic residues" evidence="3">
    <location>
        <begin position="261"/>
        <end position="282"/>
    </location>
</feature>
<gene>
    <name evidence="5" type="ORF">EPI10_015249</name>
</gene>
<feature type="region of interest" description="Disordered" evidence="3">
    <location>
        <begin position="39"/>
        <end position="62"/>
    </location>
</feature>
<comment type="caution">
    <text evidence="5">The sequence shown here is derived from an EMBL/GenBank/DDBJ whole genome shotgun (WGS) entry which is preliminary data.</text>
</comment>
<feature type="compositionally biased region" description="Basic and acidic residues" evidence="3">
    <location>
        <begin position="319"/>
        <end position="331"/>
    </location>
</feature>
<reference evidence="6" key="1">
    <citation type="journal article" date="2019" name="Plant Biotechnol. J.">
        <title>Genome sequencing of the Australian wild diploid species Gossypium australe highlights disease resistance and delayed gland morphogenesis.</title>
        <authorList>
            <person name="Cai Y."/>
            <person name="Cai X."/>
            <person name="Wang Q."/>
            <person name="Wang P."/>
            <person name="Zhang Y."/>
            <person name="Cai C."/>
            <person name="Xu Y."/>
            <person name="Wang K."/>
            <person name="Zhou Z."/>
            <person name="Wang C."/>
            <person name="Geng S."/>
            <person name="Li B."/>
            <person name="Dong Q."/>
            <person name="Hou Y."/>
            <person name="Wang H."/>
            <person name="Ai P."/>
            <person name="Liu Z."/>
            <person name="Yi F."/>
            <person name="Sun M."/>
            <person name="An G."/>
            <person name="Cheng J."/>
            <person name="Zhang Y."/>
            <person name="Shi Q."/>
            <person name="Xie Y."/>
            <person name="Shi X."/>
            <person name="Chang Y."/>
            <person name="Huang F."/>
            <person name="Chen Y."/>
            <person name="Hong S."/>
            <person name="Mi L."/>
            <person name="Sun Q."/>
            <person name="Zhang L."/>
            <person name="Zhou B."/>
            <person name="Peng R."/>
            <person name="Zhang X."/>
            <person name="Liu F."/>
        </authorList>
    </citation>
    <scope>NUCLEOTIDE SEQUENCE [LARGE SCALE GENOMIC DNA]</scope>
    <source>
        <strain evidence="6">cv. PA1801</strain>
    </source>
</reference>
<dbReference type="Proteomes" id="UP000325315">
    <property type="component" value="Unassembled WGS sequence"/>
</dbReference>
<feature type="compositionally biased region" description="Basic and acidic residues" evidence="3">
    <location>
        <begin position="183"/>
        <end position="192"/>
    </location>
</feature>
<dbReference type="PANTHER" id="PTHR12299">
    <property type="entry name" value="HYALURONIC ACID-BINDING PROTEIN 4"/>
    <property type="match status" value="1"/>
</dbReference>
<dbReference type="GO" id="GO:0005737">
    <property type="term" value="C:cytoplasm"/>
    <property type="evidence" value="ECO:0007669"/>
    <property type="project" value="UniProtKB-SubCell"/>
</dbReference>
<keyword evidence="2" id="KW-0963">Cytoplasm</keyword>
<evidence type="ECO:0000256" key="3">
    <source>
        <dbReference type="SAM" id="MobiDB-lite"/>
    </source>
</evidence>
<dbReference type="Pfam" id="PF04774">
    <property type="entry name" value="HABP4_PAI-RBP1"/>
    <property type="match status" value="1"/>
</dbReference>
<dbReference type="GO" id="GO:0003729">
    <property type="term" value="F:mRNA binding"/>
    <property type="evidence" value="ECO:0007669"/>
    <property type="project" value="TreeGrafter"/>
</dbReference>
<evidence type="ECO:0000256" key="1">
    <source>
        <dbReference type="ARBA" id="ARBA00004496"/>
    </source>
</evidence>
<dbReference type="AlphaFoldDB" id="A0A5B6VK64"/>
<feature type="compositionally biased region" description="Basic and acidic residues" evidence="3">
    <location>
        <begin position="215"/>
        <end position="239"/>
    </location>
</feature>
<comment type="subcellular location">
    <subcellularLocation>
        <location evidence="1">Cytoplasm</location>
    </subcellularLocation>
</comment>
<feature type="domain" description="Hyaluronan/mRNA-binding protein" evidence="4">
    <location>
        <begin position="218"/>
        <end position="326"/>
    </location>
</feature>
<name>A0A5B6VK64_9ROSI</name>